<evidence type="ECO:0000256" key="1">
    <source>
        <dbReference type="ARBA" id="ARBA00004196"/>
    </source>
</evidence>
<gene>
    <name evidence="8" type="ORF">ENW48_05550</name>
</gene>
<evidence type="ECO:0000256" key="3">
    <source>
        <dbReference type="SAM" id="Coils"/>
    </source>
</evidence>
<accession>A0A7C5EQX3</accession>
<evidence type="ECO:0000256" key="2">
    <source>
        <dbReference type="ARBA" id="ARBA00023054"/>
    </source>
</evidence>
<sequence length="458" mass="49102">MDYLGTLREASWRKKALLGLPLTLVLGGLLWLWLGDAGNSQAFRTVPVVRGDLQAVISATGTVEPEEVIDVGAQVAGRIVAFGKDRDGKTVDYGSQVEPGMVLAQIDDSVYAAEVAQAKAQLSQAKANVQRAEADLGQLKAKLYQAERDWQRAKKLGPSDALSQSDYDAALSAYEVAKANLNVGQAALLQAKEAVQQAEANLRKAMQNLDYTIIRSPVKGVIIDRRVNIGQTVVASLNAPSLFLIAKDLKRLQIWASVNEADIGNIRPGQPVVFTVDAHPGLTFQGEVGKIRLNATMTQNVVTYVVEVNFDNSDGTLIPYLTANLKFIVAERKNVLLVPNAALRWSPQVNQIAPQFRTQTHKGQRTGTEGLAATNLSSDKSGPSQGILWVPQGGYVKPVRVNLGVSDGSLTEVSGPDLKEGLQVVVAEQTKGAEAPDAASPFVPQPLRGRSSPGRPPH</sequence>
<dbReference type="InterPro" id="IPR058792">
    <property type="entry name" value="Beta-barrel_RND_2"/>
</dbReference>
<proteinExistence type="predicted"/>
<protein>
    <submittedName>
        <fullName evidence="8">HlyD family efflux transporter periplasmic adaptor subunit</fullName>
    </submittedName>
</protein>
<comment type="subcellular location">
    <subcellularLocation>
        <location evidence="1">Cell envelope</location>
    </subcellularLocation>
</comment>
<dbReference type="GO" id="GO:0030313">
    <property type="term" value="C:cell envelope"/>
    <property type="evidence" value="ECO:0007669"/>
    <property type="project" value="UniProtKB-SubCell"/>
</dbReference>
<dbReference type="PANTHER" id="PTHR32347">
    <property type="entry name" value="EFFLUX SYSTEM COMPONENT YKNX-RELATED"/>
    <property type="match status" value="1"/>
</dbReference>
<dbReference type="AlphaFoldDB" id="A0A7C5EQX3"/>
<evidence type="ECO:0000259" key="6">
    <source>
        <dbReference type="Pfam" id="PF25917"/>
    </source>
</evidence>
<dbReference type="Pfam" id="PF25917">
    <property type="entry name" value="BSH_RND"/>
    <property type="match status" value="1"/>
</dbReference>
<feature type="domain" description="CusB-like beta-barrel" evidence="7">
    <location>
        <begin position="256"/>
        <end position="327"/>
    </location>
</feature>
<dbReference type="InterPro" id="IPR058624">
    <property type="entry name" value="MdtA-like_HH"/>
</dbReference>
<evidence type="ECO:0000256" key="4">
    <source>
        <dbReference type="SAM" id="MobiDB-lite"/>
    </source>
</evidence>
<dbReference type="EMBL" id="DTKJ01000040">
    <property type="protein sequence ID" value="HGZ11663.1"/>
    <property type="molecule type" value="Genomic_DNA"/>
</dbReference>
<feature type="coiled-coil region" evidence="3">
    <location>
        <begin position="181"/>
        <end position="208"/>
    </location>
</feature>
<dbReference type="Gene3D" id="2.40.30.170">
    <property type="match status" value="1"/>
</dbReference>
<evidence type="ECO:0000313" key="8">
    <source>
        <dbReference type="EMBL" id="HGZ11663.1"/>
    </source>
</evidence>
<keyword evidence="2 3" id="KW-0175">Coiled coil</keyword>
<dbReference type="GO" id="GO:0019898">
    <property type="term" value="C:extrinsic component of membrane"/>
    <property type="evidence" value="ECO:0007669"/>
    <property type="project" value="InterPro"/>
</dbReference>
<dbReference type="GO" id="GO:1990195">
    <property type="term" value="C:macrolide transmembrane transporter complex"/>
    <property type="evidence" value="ECO:0007669"/>
    <property type="project" value="InterPro"/>
</dbReference>
<dbReference type="InterPro" id="IPR050465">
    <property type="entry name" value="UPF0194_transport"/>
</dbReference>
<feature type="domain" description="Multidrug resistance protein MdtA-like barrel-sandwich hybrid" evidence="6">
    <location>
        <begin position="68"/>
        <end position="237"/>
    </location>
</feature>
<dbReference type="Gene3D" id="6.10.140.1990">
    <property type="match status" value="1"/>
</dbReference>
<evidence type="ECO:0000259" key="5">
    <source>
        <dbReference type="Pfam" id="PF25876"/>
    </source>
</evidence>
<feature type="compositionally biased region" description="Low complexity" evidence="4">
    <location>
        <begin position="448"/>
        <end position="458"/>
    </location>
</feature>
<feature type="region of interest" description="Disordered" evidence="4">
    <location>
        <begin position="429"/>
        <end position="458"/>
    </location>
</feature>
<dbReference type="Pfam" id="PF25876">
    <property type="entry name" value="HH_MFP_RND"/>
    <property type="match status" value="1"/>
</dbReference>
<feature type="coiled-coil region" evidence="3">
    <location>
        <begin position="115"/>
        <end position="149"/>
    </location>
</feature>
<dbReference type="SUPFAM" id="SSF111369">
    <property type="entry name" value="HlyD-like secretion proteins"/>
    <property type="match status" value="2"/>
</dbReference>
<reference evidence="8" key="1">
    <citation type="journal article" date="2020" name="mSystems">
        <title>Genome- and Community-Level Interaction Insights into Carbon Utilization and Element Cycling Functions of Hydrothermarchaeota in Hydrothermal Sediment.</title>
        <authorList>
            <person name="Zhou Z."/>
            <person name="Liu Y."/>
            <person name="Xu W."/>
            <person name="Pan J."/>
            <person name="Luo Z.H."/>
            <person name="Li M."/>
        </authorList>
    </citation>
    <scope>NUCLEOTIDE SEQUENCE [LARGE SCALE GENOMIC DNA]</scope>
    <source>
        <strain evidence="8">SpSt-853</strain>
    </source>
</reference>
<feature type="domain" description="Multidrug resistance protein MdtA-like alpha-helical hairpin" evidence="5">
    <location>
        <begin position="129"/>
        <end position="212"/>
    </location>
</feature>
<organism evidence="8">
    <name type="scientific">Desulfobacca acetoxidans</name>
    <dbReference type="NCBI Taxonomy" id="60893"/>
    <lineage>
        <taxon>Bacteria</taxon>
        <taxon>Pseudomonadati</taxon>
        <taxon>Thermodesulfobacteriota</taxon>
        <taxon>Desulfobaccia</taxon>
        <taxon>Desulfobaccales</taxon>
        <taxon>Desulfobaccaceae</taxon>
        <taxon>Desulfobacca</taxon>
    </lineage>
</organism>
<dbReference type="PANTHER" id="PTHR32347:SF14">
    <property type="entry name" value="EFFLUX SYSTEM COMPONENT YKNX-RELATED"/>
    <property type="match status" value="1"/>
</dbReference>
<comment type="caution">
    <text evidence="8">The sequence shown here is derived from an EMBL/GenBank/DDBJ whole genome shotgun (WGS) entry which is preliminary data.</text>
</comment>
<dbReference type="Gene3D" id="2.40.50.100">
    <property type="match status" value="1"/>
</dbReference>
<name>A0A7C5EQX3_9BACT</name>
<dbReference type="InterPro" id="IPR058625">
    <property type="entry name" value="MdtA-like_BSH"/>
</dbReference>
<dbReference type="GO" id="GO:1990961">
    <property type="term" value="P:xenobiotic detoxification by transmembrane export across the plasma membrane"/>
    <property type="evidence" value="ECO:0007669"/>
    <property type="project" value="InterPro"/>
</dbReference>
<dbReference type="InterPro" id="IPR030190">
    <property type="entry name" value="MacA_alpha-hairpin_sf"/>
</dbReference>
<dbReference type="Pfam" id="PF25954">
    <property type="entry name" value="Beta-barrel_RND_2"/>
    <property type="match status" value="1"/>
</dbReference>
<evidence type="ECO:0000259" key="7">
    <source>
        <dbReference type="Pfam" id="PF25954"/>
    </source>
</evidence>